<dbReference type="OrthoDB" id="7907327at2"/>
<sequence length="107" mass="11606">MENAVFALFMMGCGHQLDVCRPVDTHAELFEDRTTCEAGLESAARNVDTHPMAVGKCVAVDPASATADMRFKWFFAANGELVVDPLYGTSNGTVIADRADRLPERQG</sequence>
<accession>A0A3A8AMI9</accession>
<dbReference type="EMBL" id="QFWV02000005">
    <property type="protein sequence ID" value="RKF06921.1"/>
    <property type="molecule type" value="Genomic_DNA"/>
</dbReference>
<dbReference type="AlphaFoldDB" id="A0A3A8AMI9"/>
<proteinExistence type="predicted"/>
<dbReference type="Proteomes" id="UP000246132">
    <property type="component" value="Unassembled WGS sequence"/>
</dbReference>
<protein>
    <submittedName>
        <fullName evidence="1">Uncharacterized protein</fullName>
    </submittedName>
</protein>
<comment type="caution">
    <text evidence="1">The sequence shown here is derived from an EMBL/GenBank/DDBJ whole genome shotgun (WGS) entry which is preliminary data.</text>
</comment>
<dbReference type="RefSeq" id="WP_109766527.1">
    <property type="nucleotide sequence ID" value="NZ_JASHJQ010000024.1"/>
</dbReference>
<reference evidence="1 2" key="1">
    <citation type="journal article" date="2018" name="Int. J. Syst. Bacteriol.">
        <title>Oceaniradius stylonemae gen. nov., sp. nov., isolated from a red alga, Stylonema cornu-cervi.</title>
        <authorList>
            <person name="Jeong S."/>
        </authorList>
    </citation>
    <scope>NUCLEOTIDE SEQUENCE [LARGE SCALE GENOMIC DNA]</scope>
    <source>
        <strain evidence="1 2">StC1</strain>
    </source>
</reference>
<gene>
    <name evidence="1" type="ORF">DEM25_009790</name>
</gene>
<name>A0A3A8AMI9_9HYPH</name>
<organism evidence="1 2">
    <name type="scientific">Oceaniradius stylonematis</name>
    <dbReference type="NCBI Taxonomy" id="2184161"/>
    <lineage>
        <taxon>Bacteria</taxon>
        <taxon>Pseudomonadati</taxon>
        <taxon>Pseudomonadota</taxon>
        <taxon>Alphaproteobacteria</taxon>
        <taxon>Hyphomicrobiales</taxon>
        <taxon>Ahrensiaceae</taxon>
        <taxon>Oceaniradius</taxon>
    </lineage>
</organism>
<evidence type="ECO:0000313" key="1">
    <source>
        <dbReference type="EMBL" id="RKF06921.1"/>
    </source>
</evidence>
<keyword evidence="2" id="KW-1185">Reference proteome</keyword>
<evidence type="ECO:0000313" key="2">
    <source>
        <dbReference type="Proteomes" id="UP000246132"/>
    </source>
</evidence>